<dbReference type="Pfam" id="PF20789">
    <property type="entry name" value="4HBT_3C"/>
    <property type="match status" value="1"/>
</dbReference>
<dbReference type="InterPro" id="IPR049449">
    <property type="entry name" value="TesB_ACOT8-like_N"/>
</dbReference>
<accession>A0ABU0EC69</accession>
<keyword evidence="4" id="KW-1185">Reference proteome</keyword>
<dbReference type="Gene3D" id="2.40.160.210">
    <property type="entry name" value="Acyl-CoA thioesterase, double hotdog domain"/>
    <property type="match status" value="1"/>
</dbReference>
<sequence>MAYFDRLDETTFSPTGLVSGGWDPGEQHIAPALGLLAHAVETERGNGLQLARLSYDILGTLPIEPVRVHVEVLRPGRTIELVQATLSHSGRPAVLLRAWLLRAYDTVDLAGSSFPTVPGPDDMPVWDPDGTWSGEFVRSVEARRCQEEPGRAMSWVRTSVPLVGDEPVSATARALGLIDIANGLTPRRPTDQVAFPNVDLTVHLVGPPRSDWLGFDTTVTFGPTGLGLTHTVLHDTHGPLGVVSQSLTVRPRPS</sequence>
<dbReference type="RefSeq" id="WP_307490293.1">
    <property type="nucleotide sequence ID" value="NZ_JAUSVB010000001.1"/>
</dbReference>
<gene>
    <name evidence="3" type="ORF">J2X26_000978</name>
</gene>
<proteinExistence type="predicted"/>
<protein>
    <submittedName>
        <fullName evidence="3">Acyl-CoA thioesterase</fullName>
    </submittedName>
</protein>
<evidence type="ECO:0000313" key="4">
    <source>
        <dbReference type="Proteomes" id="UP001239626"/>
    </source>
</evidence>
<reference evidence="3 4" key="1">
    <citation type="submission" date="2023-07" db="EMBL/GenBank/DDBJ databases">
        <title>Sorghum-associated microbial communities from plants grown in Nebraska, USA.</title>
        <authorList>
            <person name="Schachtman D."/>
        </authorList>
    </citation>
    <scope>NUCLEOTIDE SEQUENCE [LARGE SCALE GENOMIC DNA]</scope>
    <source>
        <strain evidence="3 4">BE332</strain>
    </source>
</reference>
<dbReference type="Pfam" id="PF13622">
    <property type="entry name" value="4HBT_3"/>
    <property type="match status" value="1"/>
</dbReference>
<dbReference type="InterPro" id="IPR042171">
    <property type="entry name" value="Acyl-CoA_hotdog"/>
</dbReference>
<feature type="domain" description="Acyl-CoA thioesterase-like N-terminal HotDog" evidence="1">
    <location>
        <begin position="19"/>
        <end position="100"/>
    </location>
</feature>
<evidence type="ECO:0000313" key="3">
    <source>
        <dbReference type="EMBL" id="MDQ0372681.1"/>
    </source>
</evidence>
<feature type="domain" description="Acyl-CoA thioesterase-like C-terminal" evidence="2">
    <location>
        <begin position="120"/>
        <end position="249"/>
    </location>
</feature>
<organism evidence="3 4">
    <name type="scientific">Cellulomonas humilata</name>
    <dbReference type="NCBI Taxonomy" id="144055"/>
    <lineage>
        <taxon>Bacteria</taxon>
        <taxon>Bacillati</taxon>
        <taxon>Actinomycetota</taxon>
        <taxon>Actinomycetes</taxon>
        <taxon>Micrococcales</taxon>
        <taxon>Cellulomonadaceae</taxon>
        <taxon>Cellulomonas</taxon>
    </lineage>
</organism>
<evidence type="ECO:0000259" key="2">
    <source>
        <dbReference type="Pfam" id="PF20789"/>
    </source>
</evidence>
<dbReference type="Proteomes" id="UP001239626">
    <property type="component" value="Unassembled WGS sequence"/>
</dbReference>
<comment type="caution">
    <text evidence="3">The sequence shown here is derived from an EMBL/GenBank/DDBJ whole genome shotgun (WGS) entry which is preliminary data.</text>
</comment>
<dbReference type="InterPro" id="IPR049450">
    <property type="entry name" value="ACOT8-like_C"/>
</dbReference>
<evidence type="ECO:0000259" key="1">
    <source>
        <dbReference type="Pfam" id="PF13622"/>
    </source>
</evidence>
<dbReference type="EMBL" id="JAUSVB010000001">
    <property type="protein sequence ID" value="MDQ0372681.1"/>
    <property type="molecule type" value="Genomic_DNA"/>
</dbReference>
<dbReference type="InterPro" id="IPR029069">
    <property type="entry name" value="HotDog_dom_sf"/>
</dbReference>
<dbReference type="SUPFAM" id="SSF54637">
    <property type="entry name" value="Thioesterase/thiol ester dehydrase-isomerase"/>
    <property type="match status" value="1"/>
</dbReference>
<name>A0ABU0EC69_9CELL</name>